<dbReference type="PANTHER" id="PTHR39639">
    <property type="entry name" value="CHROMOSOME 16, WHOLE GENOME SHOTGUN SEQUENCE"/>
    <property type="match status" value="1"/>
</dbReference>
<proteinExistence type="predicted"/>
<evidence type="ECO:0000313" key="2">
    <source>
        <dbReference type="EMBL" id="SCE63439.1"/>
    </source>
</evidence>
<dbReference type="InterPro" id="IPR004919">
    <property type="entry name" value="GmrSD_N"/>
</dbReference>
<reference evidence="2 3" key="1">
    <citation type="submission" date="2016-06" db="EMBL/GenBank/DDBJ databases">
        <authorList>
            <person name="Kjaerup R.B."/>
            <person name="Dalgaard T.S."/>
            <person name="Juul-Madsen H.R."/>
        </authorList>
    </citation>
    <scope>NUCLEOTIDE SEQUENCE [LARGE SCALE GENOMIC DNA]</scope>
    <source>
        <strain evidence="2 3">DSM 45626</strain>
    </source>
</reference>
<dbReference type="Pfam" id="PF03235">
    <property type="entry name" value="GmrSD_N"/>
    <property type="match status" value="1"/>
</dbReference>
<dbReference type="Proteomes" id="UP000199375">
    <property type="component" value="Unassembled WGS sequence"/>
</dbReference>
<feature type="domain" description="GmrSD restriction endonucleases N-terminal" evidence="1">
    <location>
        <begin position="97"/>
        <end position="247"/>
    </location>
</feature>
<dbReference type="AlphaFoldDB" id="A0A1C4TVQ1"/>
<accession>A0A1C4TVQ1</accession>
<name>A0A1C4TVQ1_9ACTN</name>
<evidence type="ECO:0000313" key="3">
    <source>
        <dbReference type="Proteomes" id="UP000199375"/>
    </source>
</evidence>
<dbReference type="EMBL" id="FMCW01000001">
    <property type="protein sequence ID" value="SCE63439.1"/>
    <property type="molecule type" value="Genomic_DNA"/>
</dbReference>
<sequence>MAGVGPCGTFGGVDPLGYGGPVIRRLLQARAGANRGGEISELEPDVLEELDSLGRATGIEVDDAQDARADQAIDAIHTPFDPEKIDVVTRNTTVDLLLSRIRTGRVDLQPDFQRQAGIWRAMAKSRLIESLLLRIPLPTFYAAEGDDEAWAMVDGIQRLTTIAQFIEPEAINREPLRLVNLEYLGQEYDGKTFDDLPGRLQTRLRETELIVHLIRRNTPEEVKFNIFARINTGGLPLSRQELRHALIPGKGREILREWAESDVFRSATGDSVRSERMVDREMILRFIAFRLTSPYDYDHDDFDRFLREAMRNLNALPPSEVERLWKEFGIAMIAAKGIFEQHAFRKRDRAGGSRRMPINKALFEAISVNLAELGGPGMALLMTQRRKVEKKFIGLMNDVDFQGAISQGTGDPGKVRLRFALIRKIFESVVGR</sequence>
<gene>
    <name evidence="2" type="ORF">GA0070558_1015</name>
</gene>
<organism evidence="2 3">
    <name type="scientific">Micromonospora haikouensis</name>
    <dbReference type="NCBI Taxonomy" id="686309"/>
    <lineage>
        <taxon>Bacteria</taxon>
        <taxon>Bacillati</taxon>
        <taxon>Actinomycetota</taxon>
        <taxon>Actinomycetes</taxon>
        <taxon>Micromonosporales</taxon>
        <taxon>Micromonosporaceae</taxon>
        <taxon>Micromonospora</taxon>
    </lineage>
</organism>
<protein>
    <recommendedName>
        <fullName evidence="1">GmrSD restriction endonucleases N-terminal domain-containing protein</fullName>
    </recommendedName>
</protein>
<evidence type="ECO:0000259" key="1">
    <source>
        <dbReference type="Pfam" id="PF03235"/>
    </source>
</evidence>
<dbReference type="PANTHER" id="PTHR39639:SF1">
    <property type="entry name" value="DUF262 DOMAIN-CONTAINING PROTEIN"/>
    <property type="match status" value="1"/>
</dbReference>